<keyword evidence="4" id="KW-1185">Reference proteome</keyword>
<dbReference type="InterPro" id="IPR001763">
    <property type="entry name" value="Rhodanese-like_dom"/>
</dbReference>
<dbReference type="PROSITE" id="PS50206">
    <property type="entry name" value="RHODANESE_3"/>
    <property type="match status" value="3"/>
</dbReference>
<feature type="domain" description="Rhodanese" evidence="3">
    <location>
        <begin position="368"/>
        <end position="425"/>
    </location>
</feature>
<evidence type="ECO:0000256" key="1">
    <source>
        <dbReference type="ARBA" id="ARBA00022737"/>
    </source>
</evidence>
<dbReference type="InterPro" id="IPR001307">
    <property type="entry name" value="Thiosulphate_STrfase_CS"/>
</dbReference>
<name>A0A914ENU9_9BILA</name>
<organism evidence="4 5">
    <name type="scientific">Acrobeloides nanus</name>
    <dbReference type="NCBI Taxonomy" id="290746"/>
    <lineage>
        <taxon>Eukaryota</taxon>
        <taxon>Metazoa</taxon>
        <taxon>Ecdysozoa</taxon>
        <taxon>Nematoda</taxon>
        <taxon>Chromadorea</taxon>
        <taxon>Rhabditida</taxon>
        <taxon>Tylenchina</taxon>
        <taxon>Cephalobomorpha</taxon>
        <taxon>Cephaloboidea</taxon>
        <taxon>Cephalobidae</taxon>
        <taxon>Acrobeloides</taxon>
    </lineage>
</organism>
<reference evidence="5" key="1">
    <citation type="submission" date="2022-11" db="UniProtKB">
        <authorList>
            <consortium name="WormBaseParasite"/>
        </authorList>
    </citation>
    <scope>IDENTIFICATION</scope>
</reference>
<dbReference type="InterPro" id="IPR051126">
    <property type="entry name" value="Thiosulfate_sulfurtransferase"/>
</dbReference>
<dbReference type="InterPro" id="IPR036873">
    <property type="entry name" value="Rhodanese-like_dom_sf"/>
</dbReference>
<sequence>MALPISSTELLARLDKSDVKVVDVRPLAAYNGWRFGSSARGGHIPGAVAFPSKWLHTVDENEINRLIHAKGIVPTSEIVVYGSGSGENDETSSLINRLKNLNFPKLRVLEGGWTEWTKDASNPVDKLTYHEQLVHVQWLAELLQGKQPEAAPRGRYLLFHVNFGVPEEYQENHIQTAIYLDTNRLESSTDWNRRTPEELDEAVRALGITRDTTVILYGRDTEGDAKEKWPGRRAGQIAACRTAMILYYAGVNDVRLLDGGYDAWVQAGEPVETILRQATPVAAFGGNIPVRPEVIVDIDEAKQILADPEGSALVSVRTWKEHIGLVSGYNYIEPAGRITGDVWGNCGSDAYHMQHYRNVDNTMRPYPEIASNWEITGILPSKWVAFYCGTGWRASETWFYAFLMGWQRVAVYDGGWFEWSKDPINNPIEVGEEAHVNEFEPINRRSQKAY</sequence>
<dbReference type="GO" id="GO:0004792">
    <property type="term" value="F:thiosulfate-cyanide sulfurtransferase activity"/>
    <property type="evidence" value="ECO:0007669"/>
    <property type="project" value="InterPro"/>
</dbReference>
<dbReference type="AlphaFoldDB" id="A0A914ENU9"/>
<proteinExistence type="predicted"/>
<evidence type="ECO:0000256" key="2">
    <source>
        <dbReference type="RuleBase" id="RU000507"/>
    </source>
</evidence>
<feature type="domain" description="Rhodanese" evidence="3">
    <location>
        <begin position="166"/>
        <end position="273"/>
    </location>
</feature>
<dbReference type="PROSITE" id="PS00683">
    <property type="entry name" value="RHODANESE_2"/>
    <property type="match status" value="1"/>
</dbReference>
<keyword evidence="1" id="KW-0677">Repeat</keyword>
<dbReference type="PANTHER" id="PTHR43855:SF1">
    <property type="entry name" value="THIOSULFATE SULFURTRANSFERASE"/>
    <property type="match status" value="1"/>
</dbReference>
<dbReference type="PANTHER" id="PTHR43855">
    <property type="entry name" value="THIOSULFATE SULFURTRANSFERASE"/>
    <property type="match status" value="1"/>
</dbReference>
<evidence type="ECO:0000313" key="5">
    <source>
        <dbReference type="WBParaSite" id="ACRNAN_scaffold9854.g28712.t1"/>
    </source>
</evidence>
<dbReference type="WBParaSite" id="ACRNAN_scaffold9854.g28712.t1">
    <property type="protein sequence ID" value="ACRNAN_scaffold9854.g28712.t1"/>
    <property type="gene ID" value="ACRNAN_scaffold9854.g28712"/>
</dbReference>
<dbReference type="Gene3D" id="3.40.250.10">
    <property type="entry name" value="Rhodanese-like domain"/>
    <property type="match status" value="3"/>
</dbReference>
<dbReference type="Pfam" id="PF00581">
    <property type="entry name" value="Rhodanese"/>
    <property type="match status" value="3"/>
</dbReference>
<accession>A0A914ENU9</accession>
<dbReference type="Proteomes" id="UP000887540">
    <property type="component" value="Unplaced"/>
</dbReference>
<protein>
    <recommendedName>
        <fullName evidence="2">Sulfurtransferase</fullName>
    </recommendedName>
</protein>
<dbReference type="SUPFAM" id="SSF52821">
    <property type="entry name" value="Rhodanese/Cell cycle control phosphatase"/>
    <property type="match status" value="3"/>
</dbReference>
<keyword evidence="2" id="KW-0808">Transferase</keyword>
<dbReference type="SMART" id="SM00450">
    <property type="entry name" value="RHOD"/>
    <property type="match status" value="3"/>
</dbReference>
<evidence type="ECO:0000259" key="3">
    <source>
        <dbReference type="PROSITE" id="PS50206"/>
    </source>
</evidence>
<feature type="domain" description="Rhodanese" evidence="3">
    <location>
        <begin position="15"/>
        <end position="125"/>
    </location>
</feature>
<evidence type="ECO:0000313" key="4">
    <source>
        <dbReference type="Proteomes" id="UP000887540"/>
    </source>
</evidence>
<dbReference type="CDD" id="cd01448">
    <property type="entry name" value="TST_Repeat_1"/>
    <property type="match status" value="1"/>
</dbReference>